<keyword evidence="2" id="KW-1185">Reference proteome</keyword>
<reference evidence="1 2" key="1">
    <citation type="submission" date="2023-01" db="EMBL/GenBank/DDBJ databases">
        <title>Complete genome sequence of Roseicyclus marinus strain Dej080120_10.</title>
        <authorList>
            <person name="Ueki S."/>
            <person name="Maruyama F."/>
        </authorList>
    </citation>
    <scope>NUCLEOTIDE SEQUENCE [LARGE SCALE GENOMIC DNA]</scope>
    <source>
        <strain evidence="1 2">Dej080120_10</strain>
    </source>
</reference>
<accession>A0AA48KLE7</accession>
<dbReference type="AlphaFoldDB" id="A0AA48KLE7"/>
<dbReference type="KEGG" id="rmai:MACH21_01780"/>
<gene>
    <name evidence="1" type="ORF">MACH21_01780</name>
</gene>
<dbReference type="EMBL" id="AP027266">
    <property type="protein sequence ID" value="BDW84001.1"/>
    <property type="molecule type" value="Genomic_DNA"/>
</dbReference>
<organism evidence="1 2">
    <name type="scientific">Roseicyclus marinus</name>
    <dbReference type="NCBI Taxonomy" id="2161673"/>
    <lineage>
        <taxon>Bacteria</taxon>
        <taxon>Pseudomonadati</taxon>
        <taxon>Pseudomonadota</taxon>
        <taxon>Alphaproteobacteria</taxon>
        <taxon>Rhodobacterales</taxon>
        <taxon>Roseobacteraceae</taxon>
        <taxon>Roseicyclus</taxon>
    </lineage>
</organism>
<evidence type="ECO:0000313" key="1">
    <source>
        <dbReference type="EMBL" id="BDW84001.1"/>
    </source>
</evidence>
<name>A0AA48KLE7_9RHOB</name>
<protein>
    <submittedName>
        <fullName evidence="1">Uncharacterized protein</fullName>
    </submittedName>
</protein>
<evidence type="ECO:0000313" key="2">
    <source>
        <dbReference type="Proteomes" id="UP001337723"/>
    </source>
</evidence>
<sequence length="64" mass="6706">MCAQRARLASLCAAHSPKVALCGFCPYAPQGNMDLRLSARVALPAADPPDNITNRAPCTLAARP</sequence>
<dbReference type="Proteomes" id="UP001337723">
    <property type="component" value="Chromosome"/>
</dbReference>
<proteinExistence type="predicted"/>